<feature type="region of interest" description="Disordered" evidence="1">
    <location>
        <begin position="2126"/>
        <end position="2159"/>
    </location>
</feature>
<dbReference type="SUPFAM" id="SSF53098">
    <property type="entry name" value="Ribonuclease H-like"/>
    <property type="match status" value="1"/>
</dbReference>
<reference evidence="3" key="1">
    <citation type="submission" date="2022-10" db="EMBL/GenBank/DDBJ databases">
        <authorList>
            <person name="Chen Y."/>
            <person name="Dougan E. K."/>
            <person name="Chan C."/>
            <person name="Rhodes N."/>
            <person name="Thang M."/>
        </authorList>
    </citation>
    <scope>NUCLEOTIDE SEQUENCE</scope>
</reference>
<evidence type="ECO:0000313" key="4">
    <source>
        <dbReference type="EMBL" id="CAL4803765.1"/>
    </source>
</evidence>
<dbReference type="InterPro" id="IPR001584">
    <property type="entry name" value="Integrase_cat-core"/>
</dbReference>
<dbReference type="Gene3D" id="3.30.420.10">
    <property type="entry name" value="Ribonuclease H-like superfamily/Ribonuclease H"/>
    <property type="match status" value="1"/>
</dbReference>
<feature type="domain" description="Integrase catalytic" evidence="2">
    <location>
        <begin position="1635"/>
        <end position="1811"/>
    </location>
</feature>
<feature type="compositionally biased region" description="Acidic residues" evidence="1">
    <location>
        <begin position="477"/>
        <end position="499"/>
    </location>
</feature>
<dbReference type="InterPro" id="IPR036397">
    <property type="entry name" value="RNaseH_sf"/>
</dbReference>
<feature type="region of interest" description="Disordered" evidence="1">
    <location>
        <begin position="120"/>
        <end position="190"/>
    </location>
</feature>
<dbReference type="EMBL" id="CAMXCT030006585">
    <property type="protein sequence ID" value="CAL4803765.1"/>
    <property type="molecule type" value="Genomic_DNA"/>
</dbReference>
<feature type="compositionally biased region" description="Polar residues" evidence="1">
    <location>
        <begin position="2012"/>
        <end position="2039"/>
    </location>
</feature>
<dbReference type="Pfam" id="PF07727">
    <property type="entry name" value="RVT_2"/>
    <property type="match status" value="1"/>
</dbReference>
<evidence type="ECO:0000313" key="5">
    <source>
        <dbReference type="Proteomes" id="UP001152797"/>
    </source>
</evidence>
<keyword evidence="5" id="KW-1185">Reference proteome</keyword>
<feature type="region of interest" description="Disordered" evidence="1">
    <location>
        <begin position="414"/>
        <end position="521"/>
    </location>
</feature>
<reference evidence="4 5" key="2">
    <citation type="submission" date="2024-05" db="EMBL/GenBank/DDBJ databases">
        <authorList>
            <person name="Chen Y."/>
            <person name="Shah S."/>
            <person name="Dougan E. K."/>
            <person name="Thang M."/>
            <person name="Chan C."/>
        </authorList>
    </citation>
    <scope>NUCLEOTIDE SEQUENCE [LARGE SCALE GENOMIC DNA]</scope>
</reference>
<evidence type="ECO:0000313" key="3">
    <source>
        <dbReference type="EMBL" id="CAI4016453.1"/>
    </source>
</evidence>
<protein>
    <recommendedName>
        <fullName evidence="2">Integrase catalytic domain-containing protein</fullName>
    </recommendedName>
</protein>
<evidence type="ECO:0000256" key="1">
    <source>
        <dbReference type="SAM" id="MobiDB-lite"/>
    </source>
</evidence>
<dbReference type="InterPro" id="IPR012337">
    <property type="entry name" value="RNaseH-like_sf"/>
</dbReference>
<dbReference type="EMBL" id="CAMXCT010006585">
    <property type="protein sequence ID" value="CAI4016453.1"/>
    <property type="molecule type" value="Genomic_DNA"/>
</dbReference>
<dbReference type="PROSITE" id="PS50994">
    <property type="entry name" value="INTEGRASE"/>
    <property type="match status" value="1"/>
</dbReference>
<dbReference type="Proteomes" id="UP001152797">
    <property type="component" value="Unassembled WGS sequence"/>
</dbReference>
<feature type="region of interest" description="Disordered" evidence="1">
    <location>
        <begin position="583"/>
        <end position="608"/>
    </location>
</feature>
<dbReference type="GO" id="GO:0015074">
    <property type="term" value="P:DNA integration"/>
    <property type="evidence" value="ECO:0007669"/>
    <property type="project" value="InterPro"/>
</dbReference>
<dbReference type="EMBL" id="CAMXCT020006585">
    <property type="protein sequence ID" value="CAL1169828.1"/>
    <property type="molecule type" value="Genomic_DNA"/>
</dbReference>
<comment type="caution">
    <text evidence="3">The sequence shown here is derived from an EMBL/GenBank/DDBJ whole genome shotgun (WGS) entry which is preliminary data.</text>
</comment>
<feature type="compositionally biased region" description="Acidic residues" evidence="1">
    <location>
        <begin position="2126"/>
        <end position="2138"/>
    </location>
</feature>
<name>A0A9P1GKK5_9DINO</name>
<feature type="region of interest" description="Disordered" evidence="1">
    <location>
        <begin position="1978"/>
        <end position="2039"/>
    </location>
</feature>
<feature type="compositionally biased region" description="Basic and acidic residues" evidence="1">
    <location>
        <begin position="138"/>
        <end position="148"/>
    </location>
</feature>
<dbReference type="InterPro" id="IPR013103">
    <property type="entry name" value="RVT_2"/>
</dbReference>
<feature type="compositionally biased region" description="Polar residues" evidence="1">
    <location>
        <begin position="2145"/>
        <end position="2157"/>
    </location>
</feature>
<evidence type="ECO:0000259" key="2">
    <source>
        <dbReference type="PROSITE" id="PS50994"/>
    </source>
</evidence>
<feature type="compositionally biased region" description="Basic residues" evidence="1">
    <location>
        <begin position="162"/>
        <end position="171"/>
    </location>
</feature>
<dbReference type="GO" id="GO:0003676">
    <property type="term" value="F:nucleic acid binding"/>
    <property type="evidence" value="ECO:0007669"/>
    <property type="project" value="InterPro"/>
</dbReference>
<feature type="region of interest" description="Disordered" evidence="1">
    <location>
        <begin position="205"/>
        <end position="243"/>
    </location>
</feature>
<accession>A0A9P1GKK5</accession>
<feature type="compositionally biased region" description="Acidic residues" evidence="1">
    <location>
        <begin position="506"/>
        <end position="521"/>
    </location>
</feature>
<organism evidence="3">
    <name type="scientific">Cladocopium goreaui</name>
    <dbReference type="NCBI Taxonomy" id="2562237"/>
    <lineage>
        <taxon>Eukaryota</taxon>
        <taxon>Sar</taxon>
        <taxon>Alveolata</taxon>
        <taxon>Dinophyceae</taxon>
        <taxon>Suessiales</taxon>
        <taxon>Symbiodiniaceae</taxon>
        <taxon>Cladocopium</taxon>
    </lineage>
</organism>
<sequence length="2826" mass="317439">MFYNMSDGGDSDGAFDGFHANAAYEFDLFGDDYESSFDPVDQHFDDRSPPDVGQTDSRSRVSTCWRCYSCNADNYTWSTSHSKWTCMVCGSDEFYDVTQPRRHETQDGCWLYLPKANSDDKQSTLSEHAPPDDSWNGDGERNDSEGHTTDPIVDPDALSVQGRRRRRRARRTNQTPDTEVPQLNNNTSAGNDQIVDLLTQLVANQNKKSDSSSASWTSRQGPFKGVRWRGGTPPSPPPWRNSNDLRAFARWERKIDVWSMQIKPFMPMSDAALMLFTSLTGEAELETEHLDINKINTSDGIKYLMDSLREPLQQKLLFQKRKLLADYEQVARYPNESVRQFSNRYVRVEKDLAAIGVSTSGMYDSESRGNRLLERTRLTPDLQRLVLIGAGNTLEFDRIRESLNFQFPDFRAAPQVMGHNSGGSSKGKGKGTSSTSSTTLSSSPSASSSSTSSGSASKFSKGNHPRRVYQADHEPELDQIPEESGEAEDDMAEEFEDAEEYHQDDDAAGDDGEPDDNQDDDVENLASVLTVTSKKLASTVLGRKFTGRPRSLEERKRTSTCAACGQTGHWAGDAICAASAKTNSKGAGKQSKDGGKGNASGKHQGQTHTKKAYVVNFPGELPLEVPHPPGEDAISGSSASLGTSSALGNPSSFYTFTTTHLVEHDPFNAYIAEIINFAGYMIVDTACQRSCCSRRWLDIHSKIMGNYRFRPLMVEASDNFQFGSGGLHVASKRAYLPAALPGQPTQGLLLGVSVLEDAQIPFLASNVMLEKLGCVIDTVRERLRFEFIGVDIPLHRKHGHYVVNIAKFTQHAHMSDVWKIMSTDEFLKSPDPEVMIAATLAQASEHPIRDPAHAASHQRPTRMASALAELHDPPDDVVFQDTAEHEQDGATSNGTTIMDDHAGTAQLDVGVSGRECFQTSSSPKSLHSSKLPKVWKQGRTFQPMQRLPAEVQVQSRTTRLGGLWRAALTALITIATALSFDHPAINESESHGVSTQGPSSQDSFEELYGTIRGYDTMGGSWDDLRGVRCRNDERTSSGFRRTRRLSTLRRGLRLDIDRLNEDYWELAAGCCIRHHLVPRNELFDPYDTDCPVALHRLRQVGAAEIEYEDGKLEVVHYNWTRRSNKQTSSPWTGRTVFQFKEFSKNDLTNACKRGLLQRLRHAAKLQEVEKVLMTKVKPRFRKSRVDLLETFAGAANISKQASAWGLKSLEPLDYNTGYDLAEPDTQRQVTSMISNYRPLLLLQGVECGPWSILQDNTNFVHRPDELAEWRETIRPMIDQVVKWCEQQDDEGRFWLIENPETSRLWKEPAMRRLLARPSTRTTTCHAGAYGAVNSKGNMIKKPHTFWGNCPKILEQLGDKLNAEECKLCEPLQGRETTLSQHYCQGMVDAILLGLHQTAAEQDPMRPHSYATYAIDSNEVNQSLEAWQELFDKAEQLFRQTRMKNIVLAQSDNFWQDVRRLVPWHTLERVQIAKQPAIHRFPTHVPHTHRGSALLFNDGSRDVTVEDLTDIRYPKGRFQKPVNIGIFFFGMAHSPQQEPDQQQPQPASVQPHVEDNPIARADFLDRDITFPENKDYNNDTKNIVTRLHKNLGHPPATELKKLLAMNGVSNQKILAAADDLICGSCKRTRAPMKPAPSSMPQSNFRQFADAIQLDIVYIRDITGQNFPVLGIIDECTHLHQACILESRLPEEVLRKFVQTWSQPFGFPLVCRLDADGSFRAAFEEHLDATGTFADFVPPEAHHRMGLIERHNATLRAIAERVIDAQGVVGFNQMEMAIAGATFSKNSCTWSSGRPPYIAAFGRIPRHGGLDLLSDQHGLAVGSTQGQMHQLADTLRAEAQQQIAAMTVDSSFRRALLRKAKPSPEDEYVIGDTLAYWRWTTRSGKKRGGYKLARMLGFDPDGKSLWVQSGTNTIKLAREQARKAYGFEAWHPDPSDLQALRMASENIKKGIFDDETIPIQNDPYQELGNDDHLKETFLVGDTAPVTPPGISKQAGTDTAPAPLTPAKRPLETHTGPSTPRSRTSQAAQPNTEVQAEATSKPDATTFHNQLVNMAAPEFKQAYTASMTAPNQHSPQHCKFHRTATQASMTYTTEGIELRDKHFDGTEEIYMPHKSNTCFKAYQANAEYEGDGISDDSDVSQDDMSTSKAQQPSLTRQQQKALDKELPWRTIMERGGDYLQAFIDATKAEETSWMQYDSVEPLSKAEADKIMASAEGRKRILKSRAAFRDKAKGAGPVRAKCRIVALGCLDPDLYSLNRDSATPTRQAEMIIYAIFISGYNKKMGQGEVTWTLWAGDVKTAFLQGEPEPRHAPLYLSPPRDGICIAAGVLPAPLYRIKGNIYGLASAPRTWTTHVCRRLKECGWQQHSLDKMLFFLYQRPAGFKEEILVAAAIVYVDDFLVTFNEYFNHQELLQIFNWGSQTTLTTENHLEFKGKEIYLRYDKRGFYVLEIKQQKFIEAFKSGKISGKKDDPLKPSDFPEYRSVAGSLQWVSGQTRPDVAATVSLHSKGSKAQYSDLLAMYDAVEHLRNTKTKGFIMNPVNINQSTIMVTYSDSSWANAENYASQHGCLVLLTDTRASAADTSVDRSSFCNLMISEILQRMQSFRITLPLRMIQVTDCKSLYDSIIAENPSVEDKRHRKPLAYLMQQVEAQQNKEAAREIVITGWPLEKEGYTEQARRDRILHWMVSQANTGKEVQMMSHRTREDMLSYMSIITFKSKWAKGKFQGWWRKTLTTRSPAHYWDQNDQTWDKYTLRQRMQIGNISRTKGIPLKVCMEALSTHHQSTFHRDVSKLSIKWKDRAILGGLDAMAYIDFDEVEAIGTIIIRSDLFE</sequence>
<proteinExistence type="predicted"/>
<feature type="compositionally biased region" description="Low complexity" evidence="1">
    <location>
        <begin position="431"/>
        <end position="460"/>
    </location>
</feature>
<gene>
    <name evidence="3" type="ORF">C1SCF055_LOCUS41196</name>
</gene>
<feature type="compositionally biased region" description="Polar residues" evidence="1">
    <location>
        <begin position="172"/>
        <end position="190"/>
    </location>
</feature>